<dbReference type="AlphaFoldDB" id="A0A372DPB6"/>
<dbReference type="RefSeq" id="WP_117201836.1">
    <property type="nucleotide sequence ID" value="NZ_JBHTBK010000010.1"/>
</dbReference>
<feature type="signal peptide" evidence="2">
    <location>
        <begin position="1"/>
        <end position="21"/>
    </location>
</feature>
<reference evidence="3 4" key="1">
    <citation type="submission" date="2018-08" db="EMBL/GenBank/DDBJ databases">
        <title>Lysobacter weifangensis sp. nov., a new member of the family 'Xanthomonadaceae', isolated from soil in a farmland.</title>
        <authorList>
            <person name="Zhao H."/>
        </authorList>
    </citation>
    <scope>NUCLEOTIDE SEQUENCE [LARGE SCALE GENOMIC DNA]</scope>
    <source>
        <strain evidence="3 4">WF-2</strain>
    </source>
</reference>
<name>A0A372DPB6_9GAMM</name>
<gene>
    <name evidence="3" type="ORF">D0Y53_03540</name>
</gene>
<dbReference type="Proteomes" id="UP000262917">
    <property type="component" value="Unassembled WGS sequence"/>
</dbReference>
<comment type="caution">
    <text evidence="3">The sequence shown here is derived from an EMBL/GenBank/DDBJ whole genome shotgun (WGS) entry which is preliminary data.</text>
</comment>
<keyword evidence="4" id="KW-1185">Reference proteome</keyword>
<proteinExistence type="predicted"/>
<evidence type="ECO:0008006" key="5">
    <source>
        <dbReference type="Google" id="ProtNLM"/>
    </source>
</evidence>
<evidence type="ECO:0000256" key="1">
    <source>
        <dbReference type="SAM" id="MobiDB-lite"/>
    </source>
</evidence>
<dbReference type="EMBL" id="QVPD01000003">
    <property type="protein sequence ID" value="RFP61410.1"/>
    <property type="molecule type" value="Genomic_DNA"/>
</dbReference>
<feature type="chain" id="PRO_5016580218" description="Lipoprotein" evidence="2">
    <location>
        <begin position="22"/>
        <end position="164"/>
    </location>
</feature>
<evidence type="ECO:0000313" key="3">
    <source>
        <dbReference type="EMBL" id="RFP61410.1"/>
    </source>
</evidence>
<dbReference type="OrthoDB" id="6008970at2"/>
<evidence type="ECO:0000313" key="4">
    <source>
        <dbReference type="Proteomes" id="UP000262917"/>
    </source>
</evidence>
<dbReference type="PROSITE" id="PS51257">
    <property type="entry name" value="PROKAR_LIPOPROTEIN"/>
    <property type="match status" value="1"/>
</dbReference>
<accession>A0A372DPB6</accession>
<feature type="region of interest" description="Disordered" evidence="1">
    <location>
        <begin position="26"/>
        <end position="56"/>
    </location>
</feature>
<feature type="compositionally biased region" description="Pro residues" evidence="1">
    <location>
        <begin position="33"/>
        <end position="55"/>
    </location>
</feature>
<organism evidence="3 4">
    <name type="scientific">Cognatiluteimonas weifangensis</name>
    <dbReference type="NCBI Taxonomy" id="2303539"/>
    <lineage>
        <taxon>Bacteria</taxon>
        <taxon>Pseudomonadati</taxon>
        <taxon>Pseudomonadota</taxon>
        <taxon>Gammaproteobacteria</taxon>
        <taxon>Lysobacterales</taxon>
        <taxon>Lysobacteraceae</taxon>
        <taxon>Cognatiluteimonas</taxon>
    </lineage>
</organism>
<protein>
    <recommendedName>
        <fullName evidence="5">Lipoprotein</fullName>
    </recommendedName>
</protein>
<sequence>MTRPFPTSAIAAALCASLALAGCKKPADDTAMAPPPANEPAPAAPAPMEPAPMPAPAALSVTTVDLGNAVGPDNRVAAPMTSFAKTDTIHASVATDGGSAGELTASLSFGPDKQPVDSQNLSVAAGPQVTDFSFSKPDGWPAGNYMLEISSGGMVLQSREFEVK</sequence>
<evidence type="ECO:0000256" key="2">
    <source>
        <dbReference type="SAM" id="SignalP"/>
    </source>
</evidence>
<keyword evidence="2" id="KW-0732">Signal</keyword>